<feature type="region of interest" description="Disordered" evidence="11">
    <location>
        <begin position="282"/>
        <end position="323"/>
    </location>
</feature>
<dbReference type="NCBIfam" id="TIGR01352">
    <property type="entry name" value="tonB_Cterm"/>
    <property type="match status" value="1"/>
</dbReference>
<dbReference type="GO" id="GO:0055085">
    <property type="term" value="P:transmembrane transport"/>
    <property type="evidence" value="ECO:0007669"/>
    <property type="project" value="InterPro"/>
</dbReference>
<dbReference type="GO" id="GO:0015031">
    <property type="term" value="P:protein transport"/>
    <property type="evidence" value="ECO:0007669"/>
    <property type="project" value="UniProtKB-UniRule"/>
</dbReference>
<dbReference type="AlphaFoldDB" id="A0A5M6ZLU9"/>
<gene>
    <name evidence="14" type="ORF">F1654_01550</name>
</gene>
<dbReference type="Gene3D" id="1.25.40.10">
    <property type="entry name" value="Tetratricopeptide repeat domain"/>
    <property type="match status" value="1"/>
</dbReference>
<dbReference type="InterPro" id="IPR037682">
    <property type="entry name" value="TonB_C"/>
</dbReference>
<dbReference type="InterPro" id="IPR051045">
    <property type="entry name" value="TonB-dependent_transducer"/>
</dbReference>
<protein>
    <recommendedName>
        <fullName evidence="10">Protein TonB</fullName>
    </recommendedName>
</protein>
<keyword evidence="15" id="KW-1185">Reference proteome</keyword>
<feature type="compositionally biased region" description="Acidic residues" evidence="11">
    <location>
        <begin position="282"/>
        <end position="297"/>
    </location>
</feature>
<feature type="domain" description="TonB C-terminal" evidence="13">
    <location>
        <begin position="311"/>
        <end position="403"/>
    </location>
</feature>
<evidence type="ECO:0000256" key="11">
    <source>
        <dbReference type="SAM" id="MobiDB-lite"/>
    </source>
</evidence>
<evidence type="ECO:0000256" key="10">
    <source>
        <dbReference type="RuleBase" id="RU362123"/>
    </source>
</evidence>
<dbReference type="GO" id="GO:0031992">
    <property type="term" value="F:energy transducer activity"/>
    <property type="evidence" value="ECO:0007669"/>
    <property type="project" value="InterPro"/>
</dbReference>
<evidence type="ECO:0000256" key="1">
    <source>
        <dbReference type="ARBA" id="ARBA00004383"/>
    </source>
</evidence>
<keyword evidence="8" id="KW-1133">Transmembrane helix</keyword>
<proteinExistence type="inferred from homology"/>
<comment type="similarity">
    <text evidence="2 10">Belongs to the TonB family.</text>
</comment>
<evidence type="ECO:0000256" key="3">
    <source>
        <dbReference type="ARBA" id="ARBA00022448"/>
    </source>
</evidence>
<evidence type="ECO:0000259" key="13">
    <source>
        <dbReference type="PROSITE" id="PS52015"/>
    </source>
</evidence>
<evidence type="ECO:0000256" key="7">
    <source>
        <dbReference type="ARBA" id="ARBA00022927"/>
    </source>
</evidence>
<evidence type="ECO:0000313" key="15">
    <source>
        <dbReference type="Proteomes" id="UP000325122"/>
    </source>
</evidence>
<keyword evidence="7 10" id="KW-0653">Protein transport</keyword>
<evidence type="ECO:0000313" key="14">
    <source>
        <dbReference type="EMBL" id="KAA5804714.1"/>
    </source>
</evidence>
<evidence type="ECO:0000256" key="5">
    <source>
        <dbReference type="ARBA" id="ARBA00022519"/>
    </source>
</evidence>
<dbReference type="PROSITE" id="PS52015">
    <property type="entry name" value="TONB_CTD"/>
    <property type="match status" value="1"/>
</dbReference>
<dbReference type="RefSeq" id="WP_150021745.1">
    <property type="nucleotide sequence ID" value="NZ_VWOJ01000001.1"/>
</dbReference>
<keyword evidence="9" id="KW-0472">Membrane</keyword>
<evidence type="ECO:0000256" key="9">
    <source>
        <dbReference type="ARBA" id="ARBA00023136"/>
    </source>
</evidence>
<dbReference type="Gene3D" id="3.30.1150.10">
    <property type="match status" value="1"/>
</dbReference>
<accession>A0A5M6ZLU9</accession>
<dbReference type="GO" id="GO:0030288">
    <property type="term" value="C:outer membrane-bounded periplasmic space"/>
    <property type="evidence" value="ECO:0007669"/>
    <property type="project" value="InterPro"/>
</dbReference>
<evidence type="ECO:0000256" key="12">
    <source>
        <dbReference type="SAM" id="SignalP"/>
    </source>
</evidence>
<dbReference type="GO" id="GO:0015891">
    <property type="term" value="P:siderophore transport"/>
    <property type="evidence" value="ECO:0007669"/>
    <property type="project" value="InterPro"/>
</dbReference>
<sequence>MKHIAACLAAALVLAATLVPAPAFADEDGDYLSQAVSDAWARHLAAREAGDRQAAGDAAIEAHLAAERDGADALTRAILADTAGQYVYLRQDFPGARAKLSLAASLYEGLDDSHLNSRVRVLGLIADAYHSEDNFRQALNYVNQVLEAAGPAGADPVRDRAIADALVVRSRTQWRQSSINDAGRTAREALELMEPAGYDQFVLSGLMAFYAGVESALQRRHAESAWWFAAADHQFRLRGSSPHLSTVSEAWARYARSRMTQGQRRELITRLYQAGFITDDEHDDAQEDGAEDDAAEEADGRASAQSAPYDPNNRPARPISRASPSYPMAAAQASLEGVALVSFTVGADGRVKDAEVVFSAPHTIFGEEALRAVRRWRYEPRMVDGQPVDHEGVQTMLDFRLRG</sequence>
<keyword evidence="4 10" id="KW-1003">Cell membrane</keyword>
<keyword evidence="6" id="KW-0812">Transmembrane</keyword>
<keyword evidence="5 10" id="KW-0997">Cell inner membrane</keyword>
<dbReference type="PANTHER" id="PTHR33446">
    <property type="entry name" value="PROTEIN TONB-RELATED"/>
    <property type="match status" value="1"/>
</dbReference>
<keyword evidence="3 10" id="KW-0813">Transport</keyword>
<dbReference type="EMBL" id="VWOJ01000001">
    <property type="protein sequence ID" value="KAA5804714.1"/>
    <property type="molecule type" value="Genomic_DNA"/>
</dbReference>
<comment type="function">
    <text evidence="10">Interacts with outer membrane receptor proteins that carry out high-affinity binding and energy dependent uptake into the periplasmic space of specific substrates. It could act to transduce energy from the cytoplasmic membrane to specific energy-requiring processes in the outer membrane, resulting in the release into the periplasm of ligands bound by these outer membrane proteins.</text>
</comment>
<comment type="caution">
    <text evidence="14">The sequence shown here is derived from an EMBL/GenBank/DDBJ whole genome shotgun (WGS) entry which is preliminary data.</text>
</comment>
<dbReference type="InterPro" id="IPR003538">
    <property type="entry name" value="TonB"/>
</dbReference>
<evidence type="ECO:0000256" key="2">
    <source>
        <dbReference type="ARBA" id="ARBA00006555"/>
    </source>
</evidence>
<name>A0A5M6ZLU9_9PROT</name>
<evidence type="ECO:0000256" key="8">
    <source>
        <dbReference type="ARBA" id="ARBA00022989"/>
    </source>
</evidence>
<keyword evidence="10" id="KW-0735">Signal-anchor</keyword>
<dbReference type="InterPro" id="IPR006260">
    <property type="entry name" value="TonB/TolA_C"/>
</dbReference>
<comment type="subcellular location">
    <subcellularLocation>
        <location evidence="1 10">Cell inner membrane</location>
        <topology evidence="1 10">Single-pass membrane protein</topology>
        <orientation evidence="1 10">Periplasmic side</orientation>
    </subcellularLocation>
</comment>
<reference evidence="14 15" key="1">
    <citation type="submission" date="2019-09" db="EMBL/GenBank/DDBJ databases">
        <authorList>
            <person name="Kevbrin V."/>
            <person name="Grouzdev D.S."/>
        </authorList>
    </citation>
    <scope>NUCLEOTIDE SEQUENCE [LARGE SCALE GENOMIC DNA]</scope>
    <source>
        <strain evidence="14 15">G-192</strain>
    </source>
</reference>
<keyword evidence="12" id="KW-0732">Signal</keyword>
<evidence type="ECO:0000256" key="6">
    <source>
        <dbReference type="ARBA" id="ARBA00022692"/>
    </source>
</evidence>
<feature type="chain" id="PRO_5024283919" description="Protein TonB" evidence="12">
    <location>
        <begin position="26"/>
        <end position="403"/>
    </location>
</feature>
<evidence type="ECO:0000256" key="4">
    <source>
        <dbReference type="ARBA" id="ARBA00022475"/>
    </source>
</evidence>
<organism evidence="14 15">
    <name type="scientific">Alkalicaulis satelles</name>
    <dbReference type="NCBI Taxonomy" id="2609175"/>
    <lineage>
        <taxon>Bacteria</taxon>
        <taxon>Pseudomonadati</taxon>
        <taxon>Pseudomonadota</taxon>
        <taxon>Alphaproteobacteria</taxon>
        <taxon>Maricaulales</taxon>
        <taxon>Maricaulaceae</taxon>
        <taxon>Alkalicaulis</taxon>
    </lineage>
</organism>
<dbReference type="SUPFAM" id="SSF74653">
    <property type="entry name" value="TolA/TonB C-terminal domain"/>
    <property type="match status" value="1"/>
</dbReference>
<feature type="signal peptide" evidence="12">
    <location>
        <begin position="1"/>
        <end position="25"/>
    </location>
</feature>
<dbReference type="GO" id="GO:0005886">
    <property type="term" value="C:plasma membrane"/>
    <property type="evidence" value="ECO:0007669"/>
    <property type="project" value="UniProtKB-SubCell"/>
</dbReference>
<dbReference type="PRINTS" id="PR01374">
    <property type="entry name" value="TONBPROTEIN"/>
</dbReference>
<dbReference type="Proteomes" id="UP000325122">
    <property type="component" value="Unassembled WGS sequence"/>
</dbReference>
<dbReference type="InterPro" id="IPR011990">
    <property type="entry name" value="TPR-like_helical_dom_sf"/>
</dbReference>
<dbReference type="Pfam" id="PF03544">
    <property type="entry name" value="TonB_C"/>
    <property type="match status" value="1"/>
</dbReference>